<feature type="region of interest" description="Disordered" evidence="1">
    <location>
        <begin position="59"/>
        <end position="107"/>
    </location>
</feature>
<evidence type="ECO:0000313" key="2">
    <source>
        <dbReference type="EMBL" id="SPC81953.1"/>
    </source>
</evidence>
<feature type="compositionally biased region" description="Basic residues" evidence="1">
    <location>
        <begin position="378"/>
        <end position="387"/>
    </location>
</feature>
<feature type="compositionally biased region" description="Basic and acidic residues" evidence="1">
    <location>
        <begin position="70"/>
        <end position="88"/>
    </location>
</feature>
<sequence>MSVDMRVILLVDADIVGEYLHPYIELGTPRVGCSLGWPLPEPSQEPMIMPILPSRRKLKGIGSPGNHLHASLDPHRYGGREVDSRDPRACGGKLPTTEASSSRPNRPWDLEGENNWFDLAGDEASSWKHLFHTLKEQGHITPLEAPPGPSTGDICEYHSGARGHSLECCEEFRREIASLTEKGLVRREEERPRGSCQPYNPPDWYAELNLDNILEEEIDLDNLLDEEDFKGYYIEEDADEWRDVDFSKLLQFPCLIVPHGFETPEFEIFYENGDPESHLQKYYEKMALHVENELLMISVFPESLSRRAAAWFYQLRDLIALIEEEEEETKTPPTNITIATNEEEELTKLPPPKDPSNATTTTNEEEELTKLATTQGPRKQHHHHRRRTDWPHG</sequence>
<evidence type="ECO:0000256" key="1">
    <source>
        <dbReference type="SAM" id="MobiDB-lite"/>
    </source>
</evidence>
<dbReference type="AlphaFoldDB" id="A0A2N9F484"/>
<protein>
    <recommendedName>
        <fullName evidence="3">Retrotransposon gag domain-containing protein</fullName>
    </recommendedName>
</protein>
<accession>A0A2N9F484</accession>
<evidence type="ECO:0008006" key="3">
    <source>
        <dbReference type="Google" id="ProtNLM"/>
    </source>
</evidence>
<dbReference type="EMBL" id="OIVN01000549">
    <property type="protein sequence ID" value="SPC81953.1"/>
    <property type="molecule type" value="Genomic_DNA"/>
</dbReference>
<organism evidence="2">
    <name type="scientific">Fagus sylvatica</name>
    <name type="common">Beechnut</name>
    <dbReference type="NCBI Taxonomy" id="28930"/>
    <lineage>
        <taxon>Eukaryota</taxon>
        <taxon>Viridiplantae</taxon>
        <taxon>Streptophyta</taxon>
        <taxon>Embryophyta</taxon>
        <taxon>Tracheophyta</taxon>
        <taxon>Spermatophyta</taxon>
        <taxon>Magnoliopsida</taxon>
        <taxon>eudicotyledons</taxon>
        <taxon>Gunneridae</taxon>
        <taxon>Pentapetalae</taxon>
        <taxon>rosids</taxon>
        <taxon>fabids</taxon>
        <taxon>Fagales</taxon>
        <taxon>Fagaceae</taxon>
        <taxon>Fagus</taxon>
    </lineage>
</organism>
<reference evidence="2" key="1">
    <citation type="submission" date="2018-02" db="EMBL/GenBank/DDBJ databases">
        <authorList>
            <person name="Cohen D.B."/>
            <person name="Kent A.D."/>
        </authorList>
    </citation>
    <scope>NUCLEOTIDE SEQUENCE</scope>
</reference>
<gene>
    <name evidence="2" type="ORF">FSB_LOCUS9835</name>
</gene>
<feature type="region of interest" description="Disordered" evidence="1">
    <location>
        <begin position="326"/>
        <end position="393"/>
    </location>
</feature>
<name>A0A2N9F484_FAGSY</name>
<proteinExistence type="predicted"/>